<dbReference type="InterPro" id="IPR002575">
    <property type="entry name" value="Aminoglycoside_PTrfase"/>
</dbReference>
<evidence type="ECO:0000259" key="2">
    <source>
        <dbReference type="Pfam" id="PF01636"/>
    </source>
</evidence>
<evidence type="ECO:0000256" key="1">
    <source>
        <dbReference type="SAM" id="MobiDB-lite"/>
    </source>
</evidence>
<sequence>MKQPITDEPSLIIKPRPRKLRTSICSIDSQKFVPCDESEVATPTKEETIDRITALCKQLWPSVEDGTIHVQYLDEGTYNQVFVISCADFAGQLPDMVLRLPWDGGSITRTVSILEYLDRYTELKVPKVIHWDASKDNALGHDYVIMTRIPGRALQSVYGDLSHEQKIIVAKQVAQLYRQMEAITSPIAGRIKAHGELSPGEDASNNVFIQPFGTEWLEVADNPVDWDNKENGILPIGRLRYDPPGLSINEIMIPIYQRRIYSSLNRPTPFDWNMDLFEPLQEMVQGMVDNELFKPENDHICLQHPDFFPRNIMVDFAPDPVVTGIIDWDDANFSPRFATCIPPRWLWQPDWAKNTDNEDEEDADDGENEENQDDDDECEDCNGHYEGNAEPLDAEGNEPSTPEDAEIKKVFEDAVGERWVWEATSPWFPLARRLLQFSRRILTTQQDEDDAAEWKRRWDALFPKDGVPEHTMESENDNDNV</sequence>
<feature type="domain" description="Aminoglycoside phosphotransferase" evidence="2">
    <location>
        <begin position="295"/>
        <end position="336"/>
    </location>
</feature>
<accession>A0ABR1RB52</accession>
<dbReference type="InterPro" id="IPR011009">
    <property type="entry name" value="Kinase-like_dom_sf"/>
</dbReference>
<dbReference type="PANTHER" id="PTHR21310">
    <property type="entry name" value="AMINOGLYCOSIDE PHOSPHOTRANSFERASE-RELATED-RELATED"/>
    <property type="match status" value="1"/>
</dbReference>
<keyword evidence="4" id="KW-1185">Reference proteome</keyword>
<proteinExistence type="predicted"/>
<reference evidence="3 4" key="1">
    <citation type="submission" date="2023-01" db="EMBL/GenBank/DDBJ databases">
        <title>Analysis of 21 Apiospora genomes using comparative genomics revels a genus with tremendous synthesis potential of carbohydrate active enzymes and secondary metabolites.</title>
        <authorList>
            <person name="Sorensen T."/>
        </authorList>
    </citation>
    <scope>NUCLEOTIDE SEQUENCE [LARGE SCALE GENOMIC DNA]</scope>
    <source>
        <strain evidence="3 4">CBS 20057</strain>
    </source>
</reference>
<feature type="region of interest" description="Disordered" evidence="1">
    <location>
        <begin position="349"/>
        <end position="403"/>
    </location>
</feature>
<evidence type="ECO:0000313" key="4">
    <source>
        <dbReference type="Proteomes" id="UP001396898"/>
    </source>
</evidence>
<evidence type="ECO:0000313" key="3">
    <source>
        <dbReference type="EMBL" id="KAK8006590.1"/>
    </source>
</evidence>
<dbReference type="EMBL" id="JAQQWI010000017">
    <property type="protein sequence ID" value="KAK8006590.1"/>
    <property type="molecule type" value="Genomic_DNA"/>
</dbReference>
<feature type="compositionally biased region" description="Acidic residues" evidence="1">
    <location>
        <begin position="357"/>
        <end position="380"/>
    </location>
</feature>
<gene>
    <name evidence="3" type="ORF">PG991_012887</name>
</gene>
<organism evidence="3 4">
    <name type="scientific">Apiospora marii</name>
    <dbReference type="NCBI Taxonomy" id="335849"/>
    <lineage>
        <taxon>Eukaryota</taxon>
        <taxon>Fungi</taxon>
        <taxon>Dikarya</taxon>
        <taxon>Ascomycota</taxon>
        <taxon>Pezizomycotina</taxon>
        <taxon>Sordariomycetes</taxon>
        <taxon>Xylariomycetidae</taxon>
        <taxon>Amphisphaeriales</taxon>
        <taxon>Apiosporaceae</taxon>
        <taxon>Apiospora</taxon>
    </lineage>
</organism>
<dbReference type="Pfam" id="PF01636">
    <property type="entry name" value="APH"/>
    <property type="match status" value="1"/>
</dbReference>
<comment type="caution">
    <text evidence="3">The sequence shown here is derived from an EMBL/GenBank/DDBJ whole genome shotgun (WGS) entry which is preliminary data.</text>
</comment>
<protein>
    <recommendedName>
        <fullName evidence="2">Aminoglycoside phosphotransferase domain-containing protein</fullName>
    </recommendedName>
</protein>
<dbReference type="SUPFAM" id="SSF56112">
    <property type="entry name" value="Protein kinase-like (PK-like)"/>
    <property type="match status" value="1"/>
</dbReference>
<name>A0ABR1RB52_9PEZI</name>
<dbReference type="InterPro" id="IPR051678">
    <property type="entry name" value="AGP_Transferase"/>
</dbReference>
<dbReference type="Proteomes" id="UP001396898">
    <property type="component" value="Unassembled WGS sequence"/>
</dbReference>
<dbReference type="PANTHER" id="PTHR21310:SF56">
    <property type="entry name" value="AMINOGLYCOSIDE PHOSPHOTRANSFERASE DOMAIN-CONTAINING PROTEIN"/>
    <property type="match status" value="1"/>
</dbReference>
<feature type="compositionally biased region" description="Acidic residues" evidence="1">
    <location>
        <begin position="392"/>
        <end position="403"/>
    </location>
</feature>